<feature type="chain" id="PRO_5046481381" evidence="1">
    <location>
        <begin position="19"/>
        <end position="595"/>
    </location>
</feature>
<accession>A0ABW8JRW8</accession>
<organism evidence="2 3">
    <name type="scientific">Dyella ginsengisoli</name>
    <dbReference type="NCBI Taxonomy" id="363848"/>
    <lineage>
        <taxon>Bacteria</taxon>
        <taxon>Pseudomonadati</taxon>
        <taxon>Pseudomonadota</taxon>
        <taxon>Gammaproteobacteria</taxon>
        <taxon>Lysobacterales</taxon>
        <taxon>Rhodanobacteraceae</taxon>
        <taxon>Dyella</taxon>
    </lineage>
</organism>
<evidence type="ECO:0000256" key="1">
    <source>
        <dbReference type="SAM" id="SignalP"/>
    </source>
</evidence>
<evidence type="ECO:0000313" key="3">
    <source>
        <dbReference type="Proteomes" id="UP001620460"/>
    </source>
</evidence>
<keyword evidence="3" id="KW-1185">Reference proteome</keyword>
<feature type="signal peptide" evidence="1">
    <location>
        <begin position="1"/>
        <end position="18"/>
    </location>
</feature>
<name>A0ABW8JRW8_9GAMM</name>
<gene>
    <name evidence="2" type="ORF">ISP17_04305</name>
</gene>
<dbReference type="RefSeq" id="WP_404630388.1">
    <property type="nucleotide sequence ID" value="NZ_JADIKM010000001.1"/>
</dbReference>
<dbReference type="Proteomes" id="UP001620460">
    <property type="component" value="Unassembled WGS sequence"/>
</dbReference>
<protein>
    <submittedName>
        <fullName evidence="2">Uncharacterized protein</fullName>
    </submittedName>
</protein>
<proteinExistence type="predicted"/>
<comment type="caution">
    <text evidence="2">The sequence shown here is derived from an EMBL/GenBank/DDBJ whole genome shotgun (WGS) entry which is preliminary data.</text>
</comment>
<sequence length="595" mass="61839">MRPMKRALALGVAGILLAACGHKDKDAPLAFVPADTPYVAANLDVLDDNTRAALFAQANAQLPAQVAQMKAAADELKAKDPHTANLLRAFAGEFDGKTVEQFAQNAGLDVKGYSAFYGLGLAPVARFQLSDPAAFDAFVGRLETAYGKKFDTAKLGDLSYRRHVSTEAGTEVVLAVVGKQAVAALLPADASDALLRQALGLDRPAKSLQDDGRLQKLAKAKGYGKQAVGLVDLSHLLPLIAGGKDPLFQAMFKAHAQAESAKTGEPVANQMQIPASCEADATRIAARVPALSFGYTRLDAKHQDMRLDVAMASDITQAFAGLKVALPGLGTDASAPFDMSLALPVAELRAFWSAQADAVAAKPFSCPALADLNEGFAKLGPAMQKAAIPPFGDMLGLRIALDSFAAGSGQGMPSFTGRIVLGTNNPSGLLAMGQMMTPALAQLKITADGKPVALPADLTKMIGQPVWAAMGEKALALAIGPGEDAKLADTLKEPGGDAGRMMRLHLDGAMYQSWIKLMMDKADSIAAMSTAMGGSDPSATGPDAAEAAAARKEAADRTHAQFQAMQAQAARIKAVGSEAHVDADGLVITSQTELK</sequence>
<keyword evidence="1" id="KW-0732">Signal</keyword>
<dbReference type="PROSITE" id="PS51257">
    <property type="entry name" value="PROKAR_LIPOPROTEIN"/>
    <property type="match status" value="1"/>
</dbReference>
<evidence type="ECO:0000313" key="2">
    <source>
        <dbReference type="EMBL" id="MFK2903174.1"/>
    </source>
</evidence>
<dbReference type="EMBL" id="JADIKM010000001">
    <property type="protein sequence ID" value="MFK2903174.1"/>
    <property type="molecule type" value="Genomic_DNA"/>
</dbReference>
<reference evidence="2 3" key="1">
    <citation type="submission" date="2020-10" db="EMBL/GenBank/DDBJ databases">
        <title>Phylogeny of dyella-like bacteria.</title>
        <authorList>
            <person name="Fu J."/>
        </authorList>
    </citation>
    <scope>NUCLEOTIDE SEQUENCE [LARGE SCALE GENOMIC DNA]</scope>
    <source>
        <strain evidence="2 3">Gsoil3046</strain>
    </source>
</reference>